<dbReference type="Proteomes" id="UP000271820">
    <property type="component" value="Segment"/>
</dbReference>
<proteinExistence type="predicted"/>
<dbReference type="GeneID" id="55611560"/>
<accession>A0A385UI93</accession>
<dbReference type="RefSeq" id="YP_009841295.1">
    <property type="nucleotide sequence ID" value="NC_048730.1"/>
</dbReference>
<evidence type="ECO:0000313" key="2">
    <source>
        <dbReference type="Proteomes" id="UP000271820"/>
    </source>
</evidence>
<organism evidence="1 2">
    <name type="scientific">Streptomyces phage Yaboi</name>
    <dbReference type="NCBI Taxonomy" id="2301621"/>
    <lineage>
        <taxon>Viruses</taxon>
        <taxon>Duplodnaviria</taxon>
        <taxon>Heunggongvirae</taxon>
        <taxon>Uroviricota</taxon>
        <taxon>Caudoviricetes</taxon>
        <taxon>Stanwilliamsviridae</taxon>
        <taxon>Boydwoodruffvirinae</taxon>
        <taxon>Karimacvirus</taxon>
        <taxon>Karimacvirus yaboi</taxon>
        <taxon>Streptomyces virus Yaboi</taxon>
    </lineage>
</organism>
<gene>
    <name evidence="1" type="primary">199</name>
    <name evidence="1" type="ORF">SEA_YABOI_199</name>
</gene>
<reference evidence="1 2" key="1">
    <citation type="submission" date="2018-08" db="EMBL/GenBank/DDBJ databases">
        <authorList>
            <person name="Hogarty M.P."/>
            <person name="Sinkre R.A."/>
            <person name="Rubiano R."/>
            <person name="Harback M.R."/>
            <person name="Shaffer C.D."/>
            <person name="Weston-Hafer K.A."/>
            <person name="Russell D.A."/>
            <person name="Pope W.H."/>
            <person name="Jacobs-Sera D."/>
            <person name="Hendrix R.W."/>
            <person name="Hatfull G.F."/>
        </authorList>
    </citation>
    <scope>NUCLEOTIDE SEQUENCE [LARGE SCALE GENOMIC DNA]</scope>
</reference>
<protein>
    <submittedName>
        <fullName evidence="1">Uncharacterized protein</fullName>
    </submittedName>
</protein>
<sequence>MKDDLIEISDEEFRAAYQRRLKALGITEQDLLRQAAAGNFDTHQIRMLWFTVGGWKNGKPVVMA</sequence>
<dbReference type="EMBL" id="MH727564">
    <property type="protein sequence ID" value="AYB70996.1"/>
    <property type="molecule type" value="Genomic_DNA"/>
</dbReference>
<name>A0A385UI93_9CAUD</name>
<evidence type="ECO:0000313" key="1">
    <source>
        <dbReference type="EMBL" id="AYB70996.1"/>
    </source>
</evidence>
<dbReference type="KEGG" id="vg:55611560"/>
<keyword evidence="2" id="KW-1185">Reference proteome</keyword>